<comment type="caution">
    <text evidence="4">The sequence shown here is derived from an EMBL/GenBank/DDBJ whole genome shotgun (WGS) entry which is preliminary data.</text>
</comment>
<dbReference type="Proteomes" id="UP000307768">
    <property type="component" value="Unassembled WGS sequence"/>
</dbReference>
<accession>A0A5Q6RWR5</accession>
<feature type="compositionally biased region" description="Pro residues" evidence="2">
    <location>
        <begin position="448"/>
        <end position="474"/>
    </location>
</feature>
<dbReference type="EMBL" id="VDFQ02000004">
    <property type="protein sequence ID" value="KAA1422430.1"/>
    <property type="molecule type" value="Genomic_DNA"/>
</dbReference>
<dbReference type="GO" id="GO:0008270">
    <property type="term" value="F:zinc ion binding"/>
    <property type="evidence" value="ECO:0007669"/>
    <property type="project" value="InterPro"/>
</dbReference>
<dbReference type="CDD" id="cd00085">
    <property type="entry name" value="HNHc"/>
    <property type="match status" value="1"/>
</dbReference>
<dbReference type="GO" id="GO:0004519">
    <property type="term" value="F:endonuclease activity"/>
    <property type="evidence" value="ECO:0007669"/>
    <property type="project" value="InterPro"/>
</dbReference>
<dbReference type="AlphaFoldDB" id="A0A5Q6RWR5"/>
<dbReference type="GO" id="GO:0003676">
    <property type="term" value="F:nucleic acid binding"/>
    <property type="evidence" value="ECO:0007669"/>
    <property type="project" value="InterPro"/>
</dbReference>
<dbReference type="InterPro" id="IPR003615">
    <property type="entry name" value="HNH_nuc"/>
</dbReference>
<dbReference type="Pfam" id="PF01844">
    <property type="entry name" value="HNH"/>
    <property type="match status" value="1"/>
</dbReference>
<evidence type="ECO:0000313" key="4">
    <source>
        <dbReference type="EMBL" id="KAA1422430.1"/>
    </source>
</evidence>
<evidence type="ECO:0000313" key="5">
    <source>
        <dbReference type="Proteomes" id="UP000307768"/>
    </source>
</evidence>
<feature type="domain" description="HNH nuclease" evidence="3">
    <location>
        <begin position="337"/>
        <end position="388"/>
    </location>
</feature>
<dbReference type="SMART" id="SM00507">
    <property type="entry name" value="HNHc"/>
    <property type="match status" value="1"/>
</dbReference>
<sequence>MCRRTGAGGCTRSRIEHMFDDGLLDAVEVALEAFAAQPAALASEAQTCEMLRRLTALQDRVGGLLPGWFDQLQTSGAYESEGAPTAPAWARRELRWDVVQTRAAVAAGATMRILPQVGAAYQAGEIRRDHLDAFTLGVKKAGAEVVAAAEDVMLDVALTCEPAELRAVLKELEEAVHPEGPDRSWLGGMDKHDVSVTRVGDGFHLQGYLDIVTGTRFETWLAAASAPRDADDERTAAQRRLDAVGDLTASVLAHGMPTQRGVQPQLNVLVEAEWLAKAPGAAPPQLAGWGVIGPQLFDYLTCDADRTAILLDGVTGGPTPQAAVLNVGGALRLANRKQRRAVHARQGGRCANPGCGGSVLELHHVVWWEHGGPTDLDNLVGICPRCHQSVHAGRLTVDADGQGGFVFSRHLAGSTLFLDDEHRQTRHRLRQWLRRMRNERDTPTHTRPTPPETAPPETAPPETAPPETEPPEMAPPWDGSPAGTPPDAKVLPSPARPLELAWWQPGMAA</sequence>
<evidence type="ECO:0000256" key="1">
    <source>
        <dbReference type="ARBA" id="ARBA00023450"/>
    </source>
</evidence>
<name>A0A5Q6RWR5_9ACTN</name>
<reference evidence="4 5" key="1">
    <citation type="submission" date="2019-09" db="EMBL/GenBank/DDBJ databases">
        <title>Mumia zhuanghuii sp. nov. isolated from the intestinal contents of plateau pika (Ochotona curzoniae) in the Qinghai-Tibet plateau of China.</title>
        <authorList>
            <person name="Tian Z."/>
        </authorList>
    </citation>
    <scope>NUCLEOTIDE SEQUENCE [LARGE SCALE GENOMIC DNA]</scope>
    <source>
        <strain evidence="5">350</strain>
    </source>
</reference>
<dbReference type="Gene3D" id="1.10.30.50">
    <property type="match status" value="1"/>
</dbReference>
<proteinExistence type="inferred from homology"/>
<gene>
    <name evidence="4" type="ORF">FE697_014885</name>
</gene>
<comment type="similarity">
    <text evidence="1">Belongs to the Rv1128c/1148c/1588c/1702c/1945/3466 family.</text>
</comment>
<evidence type="ECO:0000256" key="2">
    <source>
        <dbReference type="SAM" id="MobiDB-lite"/>
    </source>
</evidence>
<protein>
    <submittedName>
        <fullName evidence="4">DUF222 domain-containing protein</fullName>
    </submittedName>
</protein>
<dbReference type="InterPro" id="IPR003870">
    <property type="entry name" value="DUF222"/>
</dbReference>
<dbReference type="Pfam" id="PF02720">
    <property type="entry name" value="DUF222"/>
    <property type="match status" value="1"/>
</dbReference>
<dbReference type="InterPro" id="IPR002711">
    <property type="entry name" value="HNH"/>
</dbReference>
<organism evidence="4 5">
    <name type="scientific">Mumia zhuanghuii</name>
    <dbReference type="NCBI Taxonomy" id="2585211"/>
    <lineage>
        <taxon>Bacteria</taxon>
        <taxon>Bacillati</taxon>
        <taxon>Actinomycetota</taxon>
        <taxon>Actinomycetes</taxon>
        <taxon>Propionibacteriales</taxon>
        <taxon>Nocardioidaceae</taxon>
        <taxon>Mumia</taxon>
    </lineage>
</organism>
<feature type="region of interest" description="Disordered" evidence="2">
    <location>
        <begin position="433"/>
        <end position="493"/>
    </location>
</feature>
<evidence type="ECO:0000259" key="3">
    <source>
        <dbReference type="SMART" id="SM00507"/>
    </source>
</evidence>
<dbReference type="OrthoDB" id="3741440at2"/>